<protein>
    <recommendedName>
        <fullName evidence="3">Lipoprotein</fullName>
    </recommendedName>
</protein>
<gene>
    <name evidence="1" type="ORF">EV697_10817</name>
</gene>
<comment type="caution">
    <text evidence="1">The sequence shown here is derived from an EMBL/GenBank/DDBJ whole genome shotgun (WGS) entry which is preliminary data.</text>
</comment>
<reference evidence="1 2" key="1">
    <citation type="submission" date="2019-03" db="EMBL/GenBank/DDBJ databases">
        <title>Genomic Encyclopedia of Type Strains, Phase IV (KMG-IV): sequencing the most valuable type-strain genomes for metagenomic binning, comparative biology and taxonomic classification.</title>
        <authorList>
            <person name="Goeker M."/>
        </authorList>
    </citation>
    <scope>NUCLEOTIDE SEQUENCE [LARGE SCALE GENOMIC DNA]</scope>
    <source>
        <strain evidence="1 2">DSM 28231</strain>
    </source>
</reference>
<organism evidence="1 2">
    <name type="scientific">Bisgaardia hudsonensis</name>
    <dbReference type="NCBI Taxonomy" id="109472"/>
    <lineage>
        <taxon>Bacteria</taxon>
        <taxon>Pseudomonadati</taxon>
        <taxon>Pseudomonadota</taxon>
        <taxon>Gammaproteobacteria</taxon>
        <taxon>Pasteurellales</taxon>
        <taxon>Pasteurellaceae</taxon>
        <taxon>Bisgaardia</taxon>
    </lineage>
</organism>
<dbReference type="Proteomes" id="UP000294841">
    <property type="component" value="Unassembled WGS sequence"/>
</dbReference>
<keyword evidence="2" id="KW-1185">Reference proteome</keyword>
<evidence type="ECO:0008006" key="3">
    <source>
        <dbReference type="Google" id="ProtNLM"/>
    </source>
</evidence>
<dbReference type="PROSITE" id="PS51257">
    <property type="entry name" value="PROKAR_LIPOPROTEIN"/>
    <property type="match status" value="1"/>
</dbReference>
<dbReference type="AlphaFoldDB" id="A0A4R2MRC6"/>
<name>A0A4R2MRC6_9PAST</name>
<dbReference type="EMBL" id="SLXI01000008">
    <property type="protein sequence ID" value="TCP11294.1"/>
    <property type="molecule type" value="Genomic_DNA"/>
</dbReference>
<evidence type="ECO:0000313" key="2">
    <source>
        <dbReference type="Proteomes" id="UP000294841"/>
    </source>
</evidence>
<accession>A0A4R2MRC6</accession>
<evidence type="ECO:0000313" key="1">
    <source>
        <dbReference type="EMBL" id="TCP11294.1"/>
    </source>
</evidence>
<proteinExistence type="predicted"/>
<dbReference type="OrthoDB" id="5686481at2"/>
<sequence length="92" mass="10847">MKKIIMLSAIGFMLSGCIWDLYPSYVVSDMGYFVDKNGNKAPIEDRHECSKGIGDLEFYAECLYTKGYRFRTESFAYCYRRPKSCEIYNKYR</sequence>
<dbReference type="RefSeq" id="WP_132024864.1">
    <property type="nucleotide sequence ID" value="NZ_CP016605.1"/>
</dbReference>